<dbReference type="OrthoDB" id="9792687at2"/>
<dbReference type="InterPro" id="IPR041459">
    <property type="entry name" value="MPTase-PolyVal"/>
</dbReference>
<dbReference type="InterPro" id="IPR017113">
    <property type="entry name" value="Antirestriction_ArdC"/>
</dbReference>
<protein>
    <submittedName>
        <fullName evidence="3">Antirestriction protein ArdC</fullName>
    </submittedName>
</protein>
<proteinExistence type="predicted"/>
<dbReference type="EMBL" id="SNWI01000005">
    <property type="protein sequence ID" value="TDO01386.1"/>
    <property type="molecule type" value="Genomic_DNA"/>
</dbReference>
<gene>
    <name evidence="3" type="ORF">DET52_105245</name>
</gene>
<name>A0A4R6H290_9BACT</name>
<feature type="domain" description="N-terminal" evidence="1">
    <location>
        <begin position="12"/>
        <end position="142"/>
    </location>
</feature>
<evidence type="ECO:0000313" key="3">
    <source>
        <dbReference type="EMBL" id="TDO01386.1"/>
    </source>
</evidence>
<dbReference type="Pfam" id="PF18818">
    <property type="entry name" value="MPTase-PolyVal"/>
    <property type="match status" value="1"/>
</dbReference>
<dbReference type="InterPro" id="IPR013610">
    <property type="entry name" value="ArdC_N"/>
</dbReference>
<organism evidence="3 4">
    <name type="scientific">Sunxiuqinia elliptica</name>
    <dbReference type="NCBI Taxonomy" id="655355"/>
    <lineage>
        <taxon>Bacteria</taxon>
        <taxon>Pseudomonadati</taxon>
        <taxon>Bacteroidota</taxon>
        <taxon>Bacteroidia</taxon>
        <taxon>Marinilabiliales</taxon>
        <taxon>Prolixibacteraceae</taxon>
        <taxon>Sunxiuqinia</taxon>
    </lineage>
</organism>
<feature type="domain" description="Polyvalent protein metallopeptidase" evidence="2">
    <location>
        <begin position="194"/>
        <end position="304"/>
    </location>
</feature>
<dbReference type="RefSeq" id="WP_133465288.1">
    <property type="nucleotide sequence ID" value="NZ_SNWI01000005.1"/>
</dbReference>
<reference evidence="3 4" key="1">
    <citation type="submission" date="2019-03" db="EMBL/GenBank/DDBJ databases">
        <title>Freshwater and sediment microbial communities from various areas in North America, analyzing microbe dynamics in response to fracking.</title>
        <authorList>
            <person name="Lamendella R."/>
        </authorList>
    </citation>
    <scope>NUCLEOTIDE SEQUENCE [LARGE SCALE GENOMIC DNA]</scope>
    <source>
        <strain evidence="3 4">114D</strain>
    </source>
</reference>
<sequence>MADYKNGGDKALEVFADLMIKKIEEVANDWNQPWFTSRGVGMPENLSGRTYDGVNTMMLFLLAEMKDYTVPVYLTFNQAREQEVLVNKGEKSFPVVYWNFMVTGDDKSVKGEKISLNQYNRLSEEQKEKYKLIPFLKKYNVFNVEQTTFPEKFPERWESLKNKFNAKELKDEKGMLCCPAVDTMLDKQNWVCPINVEISNRAYYAPKNDKITVPAKGQFVSGEAFYAVLLHEMAHSTGHSSRLNRNIKNAFSDPMYGKEELIAELTSAVCCKSLGITSGIQEENAQYLKSWLGALKKEPKFILSVLSDVNKASTMISDVVLKQEVSKQISTEHSVKSRR</sequence>
<dbReference type="AlphaFoldDB" id="A0A4R6H290"/>
<dbReference type="Pfam" id="PF08401">
    <property type="entry name" value="ArdcN"/>
    <property type="match status" value="1"/>
</dbReference>
<evidence type="ECO:0000259" key="2">
    <source>
        <dbReference type="Pfam" id="PF18818"/>
    </source>
</evidence>
<comment type="caution">
    <text evidence="3">The sequence shown here is derived from an EMBL/GenBank/DDBJ whole genome shotgun (WGS) entry which is preliminary data.</text>
</comment>
<dbReference type="PIRSF" id="PIRSF037112">
    <property type="entry name" value="Antirestriction_ArdC"/>
    <property type="match status" value="1"/>
</dbReference>
<evidence type="ECO:0000313" key="4">
    <source>
        <dbReference type="Proteomes" id="UP000294848"/>
    </source>
</evidence>
<dbReference type="Proteomes" id="UP000294848">
    <property type="component" value="Unassembled WGS sequence"/>
</dbReference>
<accession>A0A4R6H290</accession>
<dbReference type="GO" id="GO:0003697">
    <property type="term" value="F:single-stranded DNA binding"/>
    <property type="evidence" value="ECO:0007669"/>
    <property type="project" value="InterPro"/>
</dbReference>
<evidence type="ECO:0000259" key="1">
    <source>
        <dbReference type="Pfam" id="PF08401"/>
    </source>
</evidence>